<organism evidence="2 3">
    <name type="scientific">Nitrosopumilus adriaticus</name>
    <dbReference type="NCBI Taxonomy" id="1580092"/>
    <lineage>
        <taxon>Archaea</taxon>
        <taxon>Nitrososphaerota</taxon>
        <taxon>Nitrososphaeria</taxon>
        <taxon>Nitrosopumilales</taxon>
        <taxon>Nitrosopumilaceae</taxon>
        <taxon>Nitrosopumilus</taxon>
    </lineage>
</organism>
<dbReference type="GeneID" id="24820532"/>
<keyword evidence="1" id="KW-0472">Membrane</keyword>
<proteinExistence type="predicted"/>
<dbReference type="RefSeq" id="WP_048116287.1">
    <property type="nucleotide sequence ID" value="NZ_CP011070.1"/>
</dbReference>
<sequence length="158" mass="18201">MIVITVVVNAHQHIPTETPEEKKEINSFFTAAMISLLSGTLILLKKGLNEKYVTDSFQILLLMITPFSAFIPILGKVETFWIILPVYYAVITSWFLFVDDLVIGNTEREEDGNRKRNVEQNYAFKTNLRVYMILMGLSVAIFYWYFLLIVPQANNVTN</sequence>
<dbReference type="KEGG" id="nin:NADRNF5_1343"/>
<dbReference type="STRING" id="1580092.NADRNF5_1343"/>
<protein>
    <submittedName>
        <fullName evidence="2">Uncharacterized protein</fullName>
    </submittedName>
</protein>
<evidence type="ECO:0000256" key="1">
    <source>
        <dbReference type="SAM" id="Phobius"/>
    </source>
</evidence>
<dbReference type="AlphaFoldDB" id="A0A0D5C2K3"/>
<dbReference type="HOGENOM" id="CLU_1665410_0_0_2"/>
<reference evidence="2 3" key="2">
    <citation type="journal article" date="2016" name="ISME J.">
        <title>Physiological and genomic characterization of two novel marine thaumarchaeal strains indicates niche differentiation.</title>
        <authorList>
            <person name="Bayer B."/>
            <person name="Vojvoda J."/>
            <person name="Offre P."/>
            <person name="Alves R.J."/>
            <person name="Elisabeth N.H."/>
            <person name="Garcia J.A."/>
            <person name="Volland J.M."/>
            <person name="Srivastava A."/>
            <person name="Schleper C."/>
            <person name="Herndl G.J."/>
        </authorList>
    </citation>
    <scope>NUCLEOTIDE SEQUENCE [LARGE SCALE GENOMIC DNA]</scope>
    <source>
        <strain evidence="2 3">NF5</strain>
    </source>
</reference>
<reference evidence="3" key="1">
    <citation type="submission" date="2015-03" db="EMBL/GenBank/DDBJ databases">
        <title>Characterization of two novel Thaumarchaeota isolated from the Northern Adriatic Sea.</title>
        <authorList>
            <person name="Bayer B."/>
            <person name="Vojvoda J."/>
            <person name="Offre P."/>
            <person name="Srivastava A."/>
            <person name="Elisabeth N."/>
            <person name="Garcia J.A.L."/>
            <person name="Schleper C."/>
            <person name="Herndl G.J."/>
        </authorList>
    </citation>
    <scope>NUCLEOTIDE SEQUENCE [LARGE SCALE GENOMIC DNA]</scope>
    <source>
        <strain evidence="3">NF5</strain>
    </source>
</reference>
<evidence type="ECO:0000313" key="2">
    <source>
        <dbReference type="EMBL" id="AJW71029.1"/>
    </source>
</evidence>
<feature type="transmembrane region" description="Helical" evidence="1">
    <location>
        <begin position="80"/>
        <end position="98"/>
    </location>
</feature>
<gene>
    <name evidence="2" type="ORF">NADRNF5_1343</name>
</gene>
<name>A0A0D5C2K3_9ARCH</name>
<feature type="transmembrane region" description="Helical" evidence="1">
    <location>
        <begin position="130"/>
        <end position="150"/>
    </location>
</feature>
<evidence type="ECO:0000313" key="3">
    <source>
        <dbReference type="Proteomes" id="UP000032408"/>
    </source>
</evidence>
<keyword evidence="1" id="KW-0812">Transmembrane</keyword>
<keyword evidence="3" id="KW-1185">Reference proteome</keyword>
<feature type="transmembrane region" description="Helical" evidence="1">
    <location>
        <begin position="25"/>
        <end position="44"/>
    </location>
</feature>
<keyword evidence="1" id="KW-1133">Transmembrane helix</keyword>
<feature type="transmembrane region" description="Helical" evidence="1">
    <location>
        <begin position="56"/>
        <end position="74"/>
    </location>
</feature>
<accession>A0A0D5C2K3</accession>
<dbReference type="EMBL" id="CP011070">
    <property type="protein sequence ID" value="AJW71029.1"/>
    <property type="molecule type" value="Genomic_DNA"/>
</dbReference>
<dbReference type="Proteomes" id="UP000032408">
    <property type="component" value="Chromosome"/>
</dbReference>